<protein>
    <submittedName>
        <fullName evidence="2">Uncharacterized protein</fullName>
    </submittedName>
</protein>
<keyword evidence="1" id="KW-0812">Transmembrane</keyword>
<feature type="transmembrane region" description="Helical" evidence="1">
    <location>
        <begin position="38"/>
        <end position="59"/>
    </location>
</feature>
<proteinExistence type="predicted"/>
<feature type="transmembrane region" description="Helical" evidence="1">
    <location>
        <begin position="129"/>
        <end position="149"/>
    </location>
</feature>
<feature type="transmembrane region" description="Helical" evidence="1">
    <location>
        <begin position="205"/>
        <end position="225"/>
    </location>
</feature>
<evidence type="ECO:0000313" key="3">
    <source>
        <dbReference type="Proteomes" id="UP000033915"/>
    </source>
</evidence>
<dbReference type="AlphaFoldDB" id="A0A0G1KG69"/>
<sequence>MSNASNRIFAFIFFAIVLLLLLWMPTWTKINLGDVPSISYGPPWIGFLVILIGLACEMFKPSLNLKRDTNWKWILAGGFLLLIILIMIFVQEVWLPYKQGYSVFGMRSFEFPAGSGNIRVWPQLLWDFLNIHSTDTTVLALLFGILFLTKSTPQTSKSYKLILIGAVIFTAFLMLGHFSFLIFNIDPTGGYYSRFTRMELLSQYWFQWDFWSEFVILVGTLWLLLKGKIVSVGIKPV</sequence>
<keyword evidence="1" id="KW-1133">Transmembrane helix</keyword>
<evidence type="ECO:0000256" key="1">
    <source>
        <dbReference type="SAM" id="Phobius"/>
    </source>
</evidence>
<dbReference type="EMBL" id="LCJT01000039">
    <property type="protein sequence ID" value="KKT82538.1"/>
    <property type="molecule type" value="Genomic_DNA"/>
</dbReference>
<comment type="caution">
    <text evidence="2">The sequence shown here is derived from an EMBL/GenBank/DDBJ whole genome shotgun (WGS) entry which is preliminary data.</text>
</comment>
<evidence type="ECO:0000313" key="2">
    <source>
        <dbReference type="EMBL" id="KKT82538.1"/>
    </source>
</evidence>
<name>A0A0G1KG69_9BACT</name>
<keyword evidence="1" id="KW-0472">Membrane</keyword>
<dbReference type="Proteomes" id="UP000033915">
    <property type="component" value="Unassembled WGS sequence"/>
</dbReference>
<feature type="transmembrane region" description="Helical" evidence="1">
    <location>
        <begin position="161"/>
        <end position="185"/>
    </location>
</feature>
<organism evidence="2 3">
    <name type="scientific">Candidatus Giovannonibacteria bacterium GW2011_GWC2_44_9</name>
    <dbReference type="NCBI Taxonomy" id="1618658"/>
    <lineage>
        <taxon>Bacteria</taxon>
        <taxon>Candidatus Giovannoniibacteriota</taxon>
    </lineage>
</organism>
<reference evidence="2 3" key="1">
    <citation type="journal article" date="2015" name="Nature">
        <title>rRNA introns, odd ribosomes, and small enigmatic genomes across a large radiation of phyla.</title>
        <authorList>
            <person name="Brown C.T."/>
            <person name="Hug L.A."/>
            <person name="Thomas B.C."/>
            <person name="Sharon I."/>
            <person name="Castelle C.J."/>
            <person name="Singh A."/>
            <person name="Wilkins M.J."/>
            <person name="Williams K.H."/>
            <person name="Banfield J.F."/>
        </authorList>
    </citation>
    <scope>NUCLEOTIDE SEQUENCE [LARGE SCALE GENOMIC DNA]</scope>
</reference>
<gene>
    <name evidence="2" type="ORF">UW81_C0039G0002</name>
</gene>
<feature type="transmembrane region" description="Helical" evidence="1">
    <location>
        <begin position="71"/>
        <end position="90"/>
    </location>
</feature>
<accession>A0A0G1KG69</accession>